<evidence type="ECO:0000313" key="4">
    <source>
        <dbReference type="EMBL" id="ATL27303.1"/>
    </source>
</evidence>
<dbReference type="EMBL" id="CP022685">
    <property type="protein sequence ID" value="ATL27303.1"/>
    <property type="molecule type" value="Genomic_DNA"/>
</dbReference>
<organism evidence="4 5">
    <name type="scientific">Streptomyces formicae</name>
    <dbReference type="NCBI Taxonomy" id="1616117"/>
    <lineage>
        <taxon>Bacteria</taxon>
        <taxon>Bacillati</taxon>
        <taxon>Actinomycetota</taxon>
        <taxon>Actinomycetes</taxon>
        <taxon>Kitasatosporales</taxon>
        <taxon>Streptomycetaceae</taxon>
        <taxon>Streptomyces</taxon>
    </lineage>
</organism>
<dbReference type="GO" id="GO:0016747">
    <property type="term" value="F:acyltransferase activity, transferring groups other than amino-acyl groups"/>
    <property type="evidence" value="ECO:0007669"/>
    <property type="project" value="InterPro"/>
</dbReference>
<dbReference type="SUPFAM" id="SSF55729">
    <property type="entry name" value="Acyl-CoA N-acyltransferases (Nat)"/>
    <property type="match status" value="1"/>
</dbReference>
<dbReference type="PROSITE" id="PS51186">
    <property type="entry name" value="GNAT"/>
    <property type="match status" value="1"/>
</dbReference>
<feature type="domain" description="N-acetyltransferase" evidence="3">
    <location>
        <begin position="3"/>
        <end position="152"/>
    </location>
</feature>
<dbReference type="KEGG" id="sfk:KY5_2285"/>
<name>A0A291Q735_9ACTN</name>
<reference evidence="4 5" key="1">
    <citation type="submission" date="2017-08" db="EMBL/GenBank/DDBJ databases">
        <title>Complete Genome Sequence of Streptomyces formicae KY5, the formicamycin producer.</title>
        <authorList>
            <person name="Holmes N.A."/>
            <person name="Devine R."/>
            <person name="Qin Z."/>
            <person name="Seipke R.F."/>
            <person name="Wilkinson B."/>
            <person name="Hutchings M.I."/>
        </authorList>
    </citation>
    <scope>NUCLEOTIDE SEQUENCE [LARGE SCALE GENOMIC DNA]</scope>
    <source>
        <strain evidence="4 5">KY5</strain>
    </source>
</reference>
<evidence type="ECO:0000256" key="1">
    <source>
        <dbReference type="ARBA" id="ARBA00022679"/>
    </source>
</evidence>
<dbReference type="InterPro" id="IPR016181">
    <property type="entry name" value="Acyl_CoA_acyltransferase"/>
</dbReference>
<accession>A0A291Q735</accession>
<dbReference type="Gene3D" id="3.40.630.30">
    <property type="match status" value="1"/>
</dbReference>
<keyword evidence="2" id="KW-0012">Acyltransferase</keyword>
<gene>
    <name evidence="4" type="ORF">KY5_2285</name>
</gene>
<dbReference type="AlphaFoldDB" id="A0A291Q735"/>
<sequence length="165" mass="18481">MSTEVRRARVSDHGAIVDRVQTWWDATHSPEQSRELSLLLPKLFLQFFSQTSLIVEEDGAVRAFLVGLYSADDDHGAYIHFVGVAPELRGRGVGRTLYEEFFRGAAAAGRTEVRSITSPRNTRSIAFHRAMGFTLEPGDREVDGLPVHSDYDGPGHHRVCFRRAL</sequence>
<evidence type="ECO:0000256" key="2">
    <source>
        <dbReference type="ARBA" id="ARBA00023315"/>
    </source>
</evidence>
<proteinExistence type="predicted"/>
<dbReference type="PANTHER" id="PTHR43877">
    <property type="entry name" value="AMINOALKYLPHOSPHONATE N-ACETYLTRANSFERASE-RELATED-RELATED"/>
    <property type="match status" value="1"/>
</dbReference>
<protein>
    <submittedName>
        <fullName evidence="4">Acetyltransferase, GNAT family</fullName>
    </submittedName>
</protein>
<dbReference type="InterPro" id="IPR050832">
    <property type="entry name" value="Bact_Acetyltransf"/>
</dbReference>
<dbReference type="Pfam" id="PF00583">
    <property type="entry name" value="Acetyltransf_1"/>
    <property type="match status" value="1"/>
</dbReference>
<dbReference type="Proteomes" id="UP000221011">
    <property type="component" value="Chromosome"/>
</dbReference>
<dbReference type="InterPro" id="IPR000182">
    <property type="entry name" value="GNAT_dom"/>
</dbReference>
<evidence type="ECO:0000259" key="3">
    <source>
        <dbReference type="PROSITE" id="PS51186"/>
    </source>
</evidence>
<dbReference type="CDD" id="cd04301">
    <property type="entry name" value="NAT_SF"/>
    <property type="match status" value="1"/>
</dbReference>
<dbReference type="PIRSF" id="PIRSF037663">
    <property type="entry name" value="Acetyltransf_GNAT_prd"/>
    <property type="match status" value="1"/>
</dbReference>
<keyword evidence="5" id="KW-1185">Reference proteome</keyword>
<evidence type="ECO:0000313" key="5">
    <source>
        <dbReference type="Proteomes" id="UP000221011"/>
    </source>
</evidence>
<dbReference type="InterPro" id="IPR017255">
    <property type="entry name" value="AcTrfase_GNAT_prd"/>
</dbReference>
<dbReference type="RefSeq" id="WP_098242151.1">
    <property type="nucleotide sequence ID" value="NZ_CP022685.1"/>
</dbReference>
<keyword evidence="1 4" id="KW-0808">Transferase</keyword>